<accession>A0A0M3HN73</accession>
<dbReference type="WBParaSite" id="ALUE_0000309401-mRNA-1">
    <property type="protein sequence ID" value="ALUE_0000309401-mRNA-1"/>
    <property type="gene ID" value="ALUE_0000309401"/>
</dbReference>
<dbReference type="AlphaFoldDB" id="A0A0M3HN73"/>
<evidence type="ECO:0000313" key="2">
    <source>
        <dbReference type="WBParaSite" id="ALUE_0000309401-mRNA-1"/>
    </source>
</evidence>
<name>A0A0M3HN73_ASCLU</name>
<keyword evidence="1" id="KW-1185">Reference proteome</keyword>
<organism evidence="1 2">
    <name type="scientific">Ascaris lumbricoides</name>
    <name type="common">Giant roundworm</name>
    <dbReference type="NCBI Taxonomy" id="6252"/>
    <lineage>
        <taxon>Eukaryota</taxon>
        <taxon>Metazoa</taxon>
        <taxon>Ecdysozoa</taxon>
        <taxon>Nematoda</taxon>
        <taxon>Chromadorea</taxon>
        <taxon>Rhabditida</taxon>
        <taxon>Spirurina</taxon>
        <taxon>Ascaridomorpha</taxon>
        <taxon>Ascaridoidea</taxon>
        <taxon>Ascarididae</taxon>
        <taxon>Ascaris</taxon>
    </lineage>
</organism>
<sequence length="75" mass="8177">MVSAVNANSIVNPLDFSRLCACCVISTDNWNRMFANNIVKDNSVGQSSFYFQESQAVPYGKNSYVAETASEVASD</sequence>
<protein>
    <submittedName>
        <fullName evidence="2">Secreted protein</fullName>
    </submittedName>
</protein>
<proteinExistence type="predicted"/>
<evidence type="ECO:0000313" key="1">
    <source>
        <dbReference type="Proteomes" id="UP000036681"/>
    </source>
</evidence>
<reference evidence="2" key="1">
    <citation type="submission" date="2017-02" db="UniProtKB">
        <authorList>
            <consortium name="WormBaseParasite"/>
        </authorList>
    </citation>
    <scope>IDENTIFICATION</scope>
</reference>
<dbReference type="Proteomes" id="UP000036681">
    <property type="component" value="Unplaced"/>
</dbReference>